<protein>
    <submittedName>
        <fullName evidence="3">META domain-containing protein</fullName>
    </submittedName>
</protein>
<evidence type="ECO:0000259" key="2">
    <source>
        <dbReference type="Pfam" id="PF03724"/>
    </source>
</evidence>
<dbReference type="PANTHER" id="PTHR35535">
    <property type="entry name" value="HEAT SHOCK PROTEIN HSLJ"/>
    <property type="match status" value="1"/>
</dbReference>
<dbReference type="Pfam" id="PF03724">
    <property type="entry name" value="META"/>
    <property type="match status" value="1"/>
</dbReference>
<dbReference type="OrthoDB" id="507754at2"/>
<keyword evidence="1" id="KW-0732">Signal</keyword>
<accession>A0A4Q2S828</accession>
<evidence type="ECO:0000313" key="4">
    <source>
        <dbReference type="Proteomes" id="UP000291838"/>
    </source>
</evidence>
<dbReference type="AlphaFoldDB" id="A0A4Q2S828"/>
<gene>
    <name evidence="3" type="ORF">EUA06_03115</name>
</gene>
<feature type="signal peptide" evidence="1">
    <location>
        <begin position="1"/>
        <end position="23"/>
    </location>
</feature>
<sequence>MGVRRTLAAAAVTLGLAAGGCSAVGGEPDVDLEGTWVLVSGSTADGPLVVTPGAHVSLTFDDDGLGGKGPCNDYGADYDLDGASFGVSGPGIEQTLAGCVDEALGALESAYLSALNEVDTVARDGDLLTMTGEDVELGLRLEGPWPRADVVEHRWRLVSWTDESGAERRPAWEPGQRPFVQLGDRGRVDASTGCRVLRGRWQEWRGVPAITEAEWSGECPDRLMPQEMVIGNALSEPVLELRGSGAGAELVLRHAHANSPAQAVYRR</sequence>
<dbReference type="InterPro" id="IPR005184">
    <property type="entry name" value="DUF306_Meta_HslJ"/>
</dbReference>
<comment type="caution">
    <text evidence="3">The sequence shown here is derived from an EMBL/GenBank/DDBJ whole genome shotgun (WGS) entry which is preliminary data.</text>
</comment>
<dbReference type="InterPro" id="IPR053147">
    <property type="entry name" value="Hsp_HslJ-like"/>
</dbReference>
<dbReference type="EMBL" id="SDWS01000001">
    <property type="protein sequence ID" value="RYB96569.1"/>
    <property type="molecule type" value="Genomic_DNA"/>
</dbReference>
<dbReference type="PROSITE" id="PS51257">
    <property type="entry name" value="PROKAR_LIPOPROTEIN"/>
    <property type="match status" value="1"/>
</dbReference>
<feature type="domain" description="DUF306" evidence="2">
    <location>
        <begin position="32"/>
        <end position="135"/>
    </location>
</feature>
<dbReference type="RefSeq" id="WP_129473518.1">
    <property type="nucleotide sequence ID" value="NZ_SDWS01000001.1"/>
</dbReference>
<dbReference type="InterPro" id="IPR038670">
    <property type="entry name" value="HslJ-like_sf"/>
</dbReference>
<feature type="chain" id="PRO_5038420946" evidence="1">
    <location>
        <begin position="24"/>
        <end position="267"/>
    </location>
</feature>
<dbReference type="PANTHER" id="PTHR35535:SF1">
    <property type="entry name" value="HEAT SHOCK PROTEIN HSLJ"/>
    <property type="match status" value="1"/>
</dbReference>
<proteinExistence type="predicted"/>
<reference evidence="3 4" key="1">
    <citation type="submission" date="2019-01" db="EMBL/GenBank/DDBJ databases">
        <title>Novel species of Nocardioides.</title>
        <authorList>
            <person name="Liu Q."/>
            <person name="Xin Y.-H."/>
        </authorList>
    </citation>
    <scope>NUCLEOTIDE SEQUENCE [LARGE SCALE GENOMIC DNA]</scope>
    <source>
        <strain evidence="3 4">HLT3-15</strain>
    </source>
</reference>
<name>A0A4Q2S828_9ACTN</name>
<evidence type="ECO:0000313" key="3">
    <source>
        <dbReference type="EMBL" id="RYB96569.1"/>
    </source>
</evidence>
<evidence type="ECO:0000256" key="1">
    <source>
        <dbReference type="SAM" id="SignalP"/>
    </source>
</evidence>
<dbReference type="Gene3D" id="2.40.128.270">
    <property type="match status" value="1"/>
</dbReference>
<keyword evidence="4" id="KW-1185">Reference proteome</keyword>
<dbReference type="Proteomes" id="UP000291838">
    <property type="component" value="Unassembled WGS sequence"/>
</dbReference>
<organism evidence="3 4">
    <name type="scientific">Nocardioides glacieisoli</name>
    <dbReference type="NCBI Taxonomy" id="1168730"/>
    <lineage>
        <taxon>Bacteria</taxon>
        <taxon>Bacillati</taxon>
        <taxon>Actinomycetota</taxon>
        <taxon>Actinomycetes</taxon>
        <taxon>Propionibacteriales</taxon>
        <taxon>Nocardioidaceae</taxon>
        <taxon>Nocardioides</taxon>
    </lineage>
</organism>